<sequence>MKLKSIFLAILGIGIAGVAGFAFYARQPELPELAEVGRPQFEPETIEKGRVLTAAGYCASCHTAKDGAPFAGNYPVTTDFGTIYGSNITPDPETGIGGWSPEAFRRAMQKGVDRDGAHLFPAFPYDHFSKMTDEDVDAIYAYLMAEVEPVRQQTLPPELPAPLDRRFLQAGWKLLFADLGRYESDLSKSELWNRGAYLTQGVTHCGACHTPRNALGAERDQSALFEGAVIDNWHAPPLTAANPAAVPWSAADFVAYLSTGSTRYQGVATGPMGPVVHQGIAMLPQSDLEAIGTYLASIVGAPDADPAGNQVVIASLEAGRPGRDWRMEPGARLYATACAACHYNAREVSPGRPDLAINSAARLDDPANLIQAILHGVSASEGTSGVVMPAFAGAMSDAEIAAIASHIREGLAGLPAWPDLAAKIAMVRAAGTDH</sequence>
<dbReference type="PROSITE" id="PS51007">
    <property type="entry name" value="CYTC"/>
    <property type="match status" value="3"/>
</dbReference>
<keyword evidence="10" id="KW-1133">Transmembrane helix</keyword>
<keyword evidence="8 10" id="KW-0472">Membrane</keyword>
<evidence type="ECO:0000256" key="4">
    <source>
        <dbReference type="ARBA" id="ARBA00022723"/>
    </source>
</evidence>
<evidence type="ECO:0000256" key="2">
    <source>
        <dbReference type="ARBA" id="ARBA00022475"/>
    </source>
</evidence>
<evidence type="ECO:0000256" key="6">
    <source>
        <dbReference type="ARBA" id="ARBA00022737"/>
    </source>
</evidence>
<dbReference type="InterPro" id="IPR051459">
    <property type="entry name" value="Cytochrome_c-type_DH"/>
</dbReference>
<gene>
    <name evidence="12" type="ORF">RGQ15_00515</name>
</gene>
<comment type="caution">
    <text evidence="12">The sequence shown here is derived from an EMBL/GenBank/DDBJ whole genome shotgun (WGS) entry which is preliminary data.</text>
</comment>
<keyword evidence="4 9" id="KW-0479">Metal-binding</keyword>
<evidence type="ECO:0000256" key="9">
    <source>
        <dbReference type="PROSITE-ProRule" id="PRU00433"/>
    </source>
</evidence>
<feature type="domain" description="Cytochrome c" evidence="11">
    <location>
        <begin position="325"/>
        <end position="411"/>
    </location>
</feature>
<evidence type="ECO:0000256" key="1">
    <source>
        <dbReference type="ARBA" id="ARBA00004236"/>
    </source>
</evidence>
<feature type="transmembrane region" description="Helical" evidence="10">
    <location>
        <begin position="7"/>
        <end position="25"/>
    </location>
</feature>
<keyword evidence="2" id="KW-1003">Cell membrane</keyword>
<organism evidence="12 13">
    <name type="scientific">Paracoccus aurantius</name>
    <dbReference type="NCBI Taxonomy" id="3073814"/>
    <lineage>
        <taxon>Bacteria</taxon>
        <taxon>Pseudomonadati</taxon>
        <taxon>Pseudomonadota</taxon>
        <taxon>Alphaproteobacteria</taxon>
        <taxon>Rhodobacterales</taxon>
        <taxon>Paracoccaceae</taxon>
        <taxon>Paracoccus</taxon>
    </lineage>
</organism>
<name>A0ABU2HN41_9RHOB</name>
<dbReference type="PANTHER" id="PTHR35008">
    <property type="entry name" value="BLL4482 PROTEIN-RELATED"/>
    <property type="match status" value="1"/>
</dbReference>
<protein>
    <submittedName>
        <fullName evidence="12">C-type cytochrome</fullName>
    </submittedName>
</protein>
<dbReference type="RefSeq" id="WP_311158251.1">
    <property type="nucleotide sequence ID" value="NZ_JAVQLW010000001.1"/>
</dbReference>
<comment type="subcellular location">
    <subcellularLocation>
        <location evidence="1">Cell membrane</location>
    </subcellularLocation>
</comment>
<reference evidence="13" key="1">
    <citation type="submission" date="2023-07" db="EMBL/GenBank/DDBJ databases">
        <title>Paracoccus sp. MBLB3053 whole genome sequence.</title>
        <authorList>
            <person name="Hwang C.Y."/>
            <person name="Cho E.-S."/>
            <person name="Seo M.-J."/>
        </authorList>
    </citation>
    <scope>NUCLEOTIDE SEQUENCE [LARGE SCALE GENOMIC DNA]</scope>
    <source>
        <strain evidence="13">MBLB3053</strain>
    </source>
</reference>
<evidence type="ECO:0000256" key="8">
    <source>
        <dbReference type="ARBA" id="ARBA00023136"/>
    </source>
</evidence>
<keyword evidence="10" id="KW-0812">Transmembrane</keyword>
<keyword evidence="3 9" id="KW-0349">Heme</keyword>
<keyword evidence="7 9" id="KW-0408">Iron</keyword>
<evidence type="ECO:0000313" key="12">
    <source>
        <dbReference type="EMBL" id="MDS9466059.1"/>
    </source>
</evidence>
<dbReference type="Gene3D" id="1.10.760.10">
    <property type="entry name" value="Cytochrome c-like domain"/>
    <property type="match status" value="2"/>
</dbReference>
<dbReference type="EMBL" id="JAVQLW010000001">
    <property type="protein sequence ID" value="MDS9466059.1"/>
    <property type="molecule type" value="Genomic_DNA"/>
</dbReference>
<evidence type="ECO:0000313" key="13">
    <source>
        <dbReference type="Proteomes" id="UP001269144"/>
    </source>
</evidence>
<accession>A0ABU2HN41</accession>
<evidence type="ECO:0000256" key="5">
    <source>
        <dbReference type="ARBA" id="ARBA00022729"/>
    </source>
</evidence>
<keyword evidence="6" id="KW-0677">Repeat</keyword>
<keyword evidence="5" id="KW-0732">Signal</keyword>
<evidence type="ECO:0000256" key="7">
    <source>
        <dbReference type="ARBA" id="ARBA00023004"/>
    </source>
</evidence>
<evidence type="ECO:0000256" key="10">
    <source>
        <dbReference type="SAM" id="Phobius"/>
    </source>
</evidence>
<feature type="domain" description="Cytochrome c" evidence="11">
    <location>
        <begin position="190"/>
        <end position="299"/>
    </location>
</feature>
<evidence type="ECO:0000259" key="11">
    <source>
        <dbReference type="PROSITE" id="PS51007"/>
    </source>
</evidence>
<proteinExistence type="predicted"/>
<dbReference type="Pfam" id="PF13442">
    <property type="entry name" value="Cytochrome_CBB3"/>
    <property type="match status" value="2"/>
</dbReference>
<dbReference type="InterPro" id="IPR014353">
    <property type="entry name" value="Membr-bd_ADH_cyt_c"/>
</dbReference>
<dbReference type="InterPro" id="IPR036909">
    <property type="entry name" value="Cyt_c-like_dom_sf"/>
</dbReference>
<evidence type="ECO:0000256" key="3">
    <source>
        <dbReference type="ARBA" id="ARBA00022617"/>
    </source>
</evidence>
<keyword evidence="13" id="KW-1185">Reference proteome</keyword>
<dbReference type="PIRSF" id="PIRSF000018">
    <property type="entry name" value="Mb_ADH_cyt_c"/>
    <property type="match status" value="1"/>
</dbReference>
<dbReference type="PANTHER" id="PTHR35008:SF8">
    <property type="entry name" value="ALCOHOL DEHYDROGENASE CYTOCHROME C SUBUNIT"/>
    <property type="match status" value="1"/>
</dbReference>
<dbReference type="InterPro" id="IPR009056">
    <property type="entry name" value="Cyt_c-like_dom"/>
</dbReference>
<dbReference type="SUPFAM" id="SSF46626">
    <property type="entry name" value="Cytochrome c"/>
    <property type="match status" value="3"/>
</dbReference>
<feature type="domain" description="Cytochrome c" evidence="11">
    <location>
        <begin position="32"/>
        <end position="147"/>
    </location>
</feature>
<dbReference type="Proteomes" id="UP001269144">
    <property type="component" value="Unassembled WGS sequence"/>
</dbReference>